<reference evidence="1 2" key="1">
    <citation type="journal article" date="2017" name="Int. J. Parasitol.">
        <title>The genome of the protozoan parasite Cystoisospora suis and a reverse vaccinology approach to identify vaccine candidates.</title>
        <authorList>
            <person name="Palmieri N."/>
            <person name="Shrestha A."/>
            <person name="Ruttkowski B."/>
            <person name="Beck T."/>
            <person name="Vogl C."/>
            <person name="Tomley F."/>
            <person name="Blake D.P."/>
            <person name="Joachim A."/>
        </authorList>
    </citation>
    <scope>NUCLEOTIDE SEQUENCE [LARGE SCALE GENOMIC DNA]</scope>
    <source>
        <strain evidence="1 2">Wien I</strain>
    </source>
</reference>
<dbReference type="VEuPathDB" id="ToxoDB:CSUI_001027"/>
<organism evidence="1 2">
    <name type="scientific">Cystoisospora suis</name>
    <dbReference type="NCBI Taxonomy" id="483139"/>
    <lineage>
        <taxon>Eukaryota</taxon>
        <taxon>Sar</taxon>
        <taxon>Alveolata</taxon>
        <taxon>Apicomplexa</taxon>
        <taxon>Conoidasida</taxon>
        <taxon>Coccidia</taxon>
        <taxon>Eucoccidiorida</taxon>
        <taxon>Eimeriorina</taxon>
        <taxon>Sarcocystidae</taxon>
        <taxon>Cystoisospora</taxon>
    </lineage>
</organism>
<evidence type="ECO:0000313" key="1">
    <source>
        <dbReference type="EMBL" id="PHJ25124.1"/>
    </source>
</evidence>
<dbReference type="EMBL" id="MIGC01000404">
    <property type="protein sequence ID" value="PHJ25124.1"/>
    <property type="molecule type" value="Genomic_DNA"/>
</dbReference>
<name>A0A2C6LE90_9APIC</name>
<keyword evidence="2" id="KW-1185">Reference proteome</keyword>
<dbReference type="AlphaFoldDB" id="A0A2C6LE90"/>
<comment type="caution">
    <text evidence="1">The sequence shown here is derived from an EMBL/GenBank/DDBJ whole genome shotgun (WGS) entry which is preliminary data.</text>
</comment>
<dbReference type="Proteomes" id="UP000221165">
    <property type="component" value="Unassembled WGS sequence"/>
</dbReference>
<feature type="non-terminal residue" evidence="1">
    <location>
        <position position="1"/>
    </location>
</feature>
<dbReference type="GeneID" id="94424444"/>
<evidence type="ECO:0000313" key="2">
    <source>
        <dbReference type="Proteomes" id="UP000221165"/>
    </source>
</evidence>
<dbReference type="RefSeq" id="XP_067926796.1">
    <property type="nucleotide sequence ID" value="XM_068061233.1"/>
</dbReference>
<accession>A0A2C6LE90</accession>
<proteinExistence type="predicted"/>
<protein>
    <submittedName>
        <fullName evidence="1">Uncharacterized protein</fullName>
    </submittedName>
</protein>
<gene>
    <name evidence="1" type="ORF">CSUI_001027</name>
</gene>
<sequence length="73" mass="8276">IQQETRLVNVPLSTAVGRPPRTDGFSLPLDLYRKMKRIKKKLAGLLYEEEKSIFISLCPSLLQKRQGFVNSGT</sequence>